<reference evidence="1" key="2">
    <citation type="submission" date="2025-08" db="UniProtKB">
        <authorList>
            <consortium name="Ensembl"/>
        </authorList>
    </citation>
    <scope>IDENTIFICATION</scope>
</reference>
<dbReference type="AlphaFoldDB" id="A0A8C3NLB1"/>
<evidence type="ECO:0000313" key="1">
    <source>
        <dbReference type="Ensembl" id="ENSCPVP00000020601.1"/>
    </source>
</evidence>
<accession>A0A8C3NLB1</accession>
<organism evidence="1 2">
    <name type="scientific">Geospiza parvula</name>
    <name type="common">Small tree-finch</name>
    <name type="synonym">Camarhynchus parvulus</name>
    <dbReference type="NCBI Taxonomy" id="87175"/>
    <lineage>
        <taxon>Eukaryota</taxon>
        <taxon>Metazoa</taxon>
        <taxon>Chordata</taxon>
        <taxon>Craniata</taxon>
        <taxon>Vertebrata</taxon>
        <taxon>Euteleostomi</taxon>
        <taxon>Archelosauria</taxon>
        <taxon>Archosauria</taxon>
        <taxon>Dinosauria</taxon>
        <taxon>Saurischia</taxon>
        <taxon>Theropoda</taxon>
        <taxon>Coelurosauria</taxon>
        <taxon>Aves</taxon>
        <taxon>Neognathae</taxon>
        <taxon>Neoaves</taxon>
        <taxon>Telluraves</taxon>
        <taxon>Australaves</taxon>
        <taxon>Passeriformes</taxon>
        <taxon>Thraupidae</taxon>
        <taxon>Camarhynchus</taxon>
    </lineage>
</organism>
<dbReference type="Ensembl" id="ENSCPVT00000021525.2">
    <property type="protein sequence ID" value="ENSCPVP00000020601.1"/>
    <property type="gene ID" value="ENSCPVG00000014950.2"/>
</dbReference>
<sequence length="123" mass="13171">MPEPRETGQVGHTWSCTLLEGLGKDHSMPAPSWLGRGDLRTPSSPRTLTRIKDSFQCLDVSGHSRDPVDANLFDAPLLHLLHALAHDVRHLGALAPGSGGGCSCLLGLFGPQLVVLIQPHRSL</sequence>
<evidence type="ECO:0000313" key="2">
    <source>
        <dbReference type="Proteomes" id="UP000694382"/>
    </source>
</evidence>
<reference evidence="1" key="1">
    <citation type="submission" date="2020-02" db="EMBL/GenBank/DDBJ databases">
        <authorList>
            <person name="Enbody D E."/>
            <person name="Pettersson E M."/>
        </authorList>
    </citation>
    <scope>NUCLEOTIDE SEQUENCE [LARGE SCALE GENOMIC DNA]</scope>
</reference>
<keyword evidence="2" id="KW-1185">Reference proteome</keyword>
<name>A0A8C3NLB1_GEOPR</name>
<protein>
    <submittedName>
        <fullName evidence="1">Uncharacterized protein</fullName>
    </submittedName>
</protein>
<dbReference type="Proteomes" id="UP000694382">
    <property type="component" value="Chromosome 19"/>
</dbReference>
<reference evidence="1" key="3">
    <citation type="submission" date="2025-09" db="UniProtKB">
        <authorList>
            <consortium name="Ensembl"/>
        </authorList>
    </citation>
    <scope>IDENTIFICATION</scope>
</reference>
<proteinExistence type="predicted"/>